<dbReference type="PRINTS" id="PR01506">
    <property type="entry name" value="TATBPROTEIN"/>
</dbReference>
<reference evidence="11" key="1">
    <citation type="journal article" date="2022" name="ISME J.">
        <title>Identification of active gaseous-alkane degraders at natural gas seeps.</title>
        <authorList>
            <person name="Farhan Ul Haque M."/>
            <person name="Hernandez M."/>
            <person name="Crombie A.T."/>
            <person name="Murrell J.C."/>
        </authorList>
    </citation>
    <scope>NUCLEOTIDE SEQUENCE</scope>
    <source>
        <strain evidence="11">PC2</strain>
    </source>
</reference>
<evidence type="ECO:0000256" key="4">
    <source>
        <dbReference type="ARBA" id="ARBA00022692"/>
    </source>
</evidence>
<dbReference type="InterPro" id="IPR003369">
    <property type="entry name" value="TatA/B/E"/>
</dbReference>
<keyword evidence="7 9" id="KW-0811">Translocation</keyword>
<dbReference type="Gene3D" id="1.20.5.3310">
    <property type="match status" value="1"/>
</dbReference>
<evidence type="ECO:0000256" key="8">
    <source>
        <dbReference type="ARBA" id="ARBA00023136"/>
    </source>
</evidence>
<comment type="similarity">
    <text evidence="9">Belongs to the TatB family.</text>
</comment>
<dbReference type="PANTHER" id="PTHR33162">
    <property type="entry name" value="SEC-INDEPENDENT PROTEIN TRANSLOCASE PROTEIN TATA, CHLOROPLASTIC"/>
    <property type="match status" value="1"/>
</dbReference>
<evidence type="ECO:0000256" key="6">
    <source>
        <dbReference type="ARBA" id="ARBA00022989"/>
    </source>
</evidence>
<evidence type="ECO:0000256" key="9">
    <source>
        <dbReference type="HAMAP-Rule" id="MF_00237"/>
    </source>
</evidence>
<evidence type="ECO:0000256" key="10">
    <source>
        <dbReference type="SAM" id="MobiDB-lite"/>
    </source>
</evidence>
<comment type="function">
    <text evidence="9">Part of the twin-arginine translocation (Tat) system that transports large folded proteins containing a characteristic twin-arginine motif in their signal peptide across membranes. Together with TatC, TatB is part of a receptor directly interacting with Tat signal peptides. TatB may form an oligomeric binding site that transiently accommodates folded Tat precursor proteins before their translocation.</text>
</comment>
<feature type="region of interest" description="Disordered" evidence="10">
    <location>
        <begin position="92"/>
        <end position="143"/>
    </location>
</feature>
<evidence type="ECO:0000313" key="11">
    <source>
        <dbReference type="EMBL" id="MCI4683278.1"/>
    </source>
</evidence>
<dbReference type="EMBL" id="JAIVFP010000001">
    <property type="protein sequence ID" value="MCI4683278.1"/>
    <property type="molecule type" value="Genomic_DNA"/>
</dbReference>
<feature type="compositionally biased region" description="Low complexity" evidence="10">
    <location>
        <begin position="126"/>
        <end position="143"/>
    </location>
</feature>
<dbReference type="Pfam" id="PF02416">
    <property type="entry name" value="TatA_B_E"/>
    <property type="match status" value="1"/>
</dbReference>
<evidence type="ECO:0000256" key="1">
    <source>
        <dbReference type="ARBA" id="ARBA00004167"/>
    </source>
</evidence>
<keyword evidence="12" id="KW-1185">Reference proteome</keyword>
<evidence type="ECO:0000256" key="3">
    <source>
        <dbReference type="ARBA" id="ARBA00022475"/>
    </source>
</evidence>
<dbReference type="HAMAP" id="MF_00237">
    <property type="entry name" value="TatB"/>
    <property type="match status" value="1"/>
</dbReference>
<evidence type="ECO:0000256" key="5">
    <source>
        <dbReference type="ARBA" id="ARBA00022927"/>
    </source>
</evidence>
<evidence type="ECO:0000256" key="7">
    <source>
        <dbReference type="ARBA" id="ARBA00023010"/>
    </source>
</evidence>
<dbReference type="RefSeq" id="WP_243067240.1">
    <property type="nucleotide sequence ID" value="NZ_JAIVFK010000025.1"/>
</dbReference>
<name>A0ABS9Z6H7_9HYPH</name>
<keyword evidence="8 9" id="KW-0472">Membrane</keyword>
<evidence type="ECO:0000313" key="12">
    <source>
        <dbReference type="Proteomes" id="UP001139104"/>
    </source>
</evidence>
<organism evidence="11 12">
    <name type="scientific">Candidatus Rhodoblastus alkanivorans</name>
    <dbReference type="NCBI Taxonomy" id="2954117"/>
    <lineage>
        <taxon>Bacteria</taxon>
        <taxon>Pseudomonadati</taxon>
        <taxon>Pseudomonadota</taxon>
        <taxon>Alphaproteobacteria</taxon>
        <taxon>Hyphomicrobiales</taxon>
        <taxon>Rhodoblastaceae</taxon>
        <taxon>Rhodoblastus</taxon>
    </lineage>
</organism>
<keyword evidence="4 9" id="KW-0812">Transmembrane</keyword>
<sequence>MFDFDLGKLLLIGVVALIFIPPKDLPDALRTLGRLIAQARRMASDFQGQFSEALREAELSQLRDDLHDLKRKASVEGTLTRVADMLETPAAKTAQTTAAAAEAPPSSGLIIVEDQPLAAPPPEAAPSPTASAETAAPGAGKSS</sequence>
<keyword evidence="3 9" id="KW-1003">Cell membrane</keyword>
<comment type="subcellular location">
    <subcellularLocation>
        <location evidence="9">Cell membrane</location>
        <topology evidence="9">Single-pass membrane protein</topology>
    </subcellularLocation>
    <subcellularLocation>
        <location evidence="1">Membrane</location>
        <topology evidence="1">Single-pass membrane protein</topology>
    </subcellularLocation>
</comment>
<keyword evidence="2 9" id="KW-0813">Transport</keyword>
<evidence type="ECO:0000256" key="2">
    <source>
        <dbReference type="ARBA" id="ARBA00022448"/>
    </source>
</evidence>
<feature type="compositionally biased region" description="Low complexity" evidence="10">
    <location>
        <begin position="92"/>
        <end position="105"/>
    </location>
</feature>
<dbReference type="NCBIfam" id="TIGR01410">
    <property type="entry name" value="tatB"/>
    <property type="match status" value="1"/>
</dbReference>
<proteinExistence type="inferred from homology"/>
<dbReference type="InterPro" id="IPR018448">
    <property type="entry name" value="TatB"/>
</dbReference>
<gene>
    <name evidence="9 11" type="primary">tatB</name>
    <name evidence="11" type="ORF">K2U94_10950</name>
</gene>
<keyword evidence="5 9" id="KW-0653">Protein transport</keyword>
<dbReference type="Proteomes" id="UP001139104">
    <property type="component" value="Unassembled WGS sequence"/>
</dbReference>
<dbReference type="PANTHER" id="PTHR33162:SF1">
    <property type="entry name" value="SEC-INDEPENDENT PROTEIN TRANSLOCASE PROTEIN TATA, CHLOROPLASTIC"/>
    <property type="match status" value="1"/>
</dbReference>
<comment type="subunit">
    <text evidence="9">The Tat system comprises two distinct complexes: a TatABC complex, containing multiple copies of TatA, TatB and TatC subunits, and a separate TatA complex, containing only TatA subunits. Substrates initially bind to the TatABC complex, which probably triggers association of the separate TatA complex to form the active translocon.</text>
</comment>
<protein>
    <recommendedName>
        <fullName evidence="9">Sec-independent protein translocase protein TatB</fullName>
    </recommendedName>
</protein>
<comment type="caution">
    <text evidence="11">The sequence shown here is derived from an EMBL/GenBank/DDBJ whole genome shotgun (WGS) entry which is preliminary data.</text>
</comment>
<keyword evidence="6 9" id="KW-1133">Transmembrane helix</keyword>
<accession>A0ABS9Z6H7</accession>